<dbReference type="HOGENOM" id="CLU_022332_3_1_1"/>
<reference evidence="6 7" key="1">
    <citation type="journal article" date="2007" name="Science">
        <title>The Chlamydomonas genome reveals the evolution of key animal and plant functions.</title>
        <authorList>
            <person name="Merchant S.S."/>
            <person name="Prochnik S.E."/>
            <person name="Vallon O."/>
            <person name="Harris E.H."/>
            <person name="Karpowicz S.J."/>
            <person name="Witman G.B."/>
            <person name="Terry A."/>
            <person name="Salamov A."/>
            <person name="Fritz-Laylin L.K."/>
            <person name="Marechal-Drouard L."/>
            <person name="Marshall W.F."/>
            <person name="Qu L.H."/>
            <person name="Nelson D.R."/>
            <person name="Sanderfoot A.A."/>
            <person name="Spalding M.H."/>
            <person name="Kapitonov V.V."/>
            <person name="Ren Q."/>
            <person name="Ferris P."/>
            <person name="Lindquist E."/>
            <person name="Shapiro H."/>
            <person name="Lucas S.M."/>
            <person name="Grimwood J."/>
            <person name="Schmutz J."/>
            <person name="Cardol P."/>
            <person name="Cerutti H."/>
            <person name="Chanfreau G."/>
            <person name="Chen C.L."/>
            <person name="Cognat V."/>
            <person name="Croft M.T."/>
            <person name="Dent R."/>
            <person name="Dutcher S."/>
            <person name="Fernandez E."/>
            <person name="Fukuzawa H."/>
            <person name="Gonzalez-Ballester D."/>
            <person name="Gonzalez-Halphen D."/>
            <person name="Hallmann A."/>
            <person name="Hanikenne M."/>
            <person name="Hippler M."/>
            <person name="Inwood W."/>
            <person name="Jabbari K."/>
            <person name="Kalanon M."/>
            <person name="Kuras R."/>
            <person name="Lefebvre P.A."/>
            <person name="Lemaire S.D."/>
            <person name="Lobanov A.V."/>
            <person name="Lohr M."/>
            <person name="Manuell A."/>
            <person name="Meier I."/>
            <person name="Mets L."/>
            <person name="Mittag M."/>
            <person name="Mittelmeier T."/>
            <person name="Moroney J.V."/>
            <person name="Moseley J."/>
            <person name="Napoli C."/>
            <person name="Nedelcu A.M."/>
            <person name="Niyogi K."/>
            <person name="Novoselov S.V."/>
            <person name="Paulsen I.T."/>
            <person name="Pazour G."/>
            <person name="Purton S."/>
            <person name="Ral J.P."/>
            <person name="Riano-Pachon D.M."/>
            <person name="Riekhof W."/>
            <person name="Rymarquis L."/>
            <person name="Schroda M."/>
            <person name="Stern D."/>
            <person name="Umen J."/>
            <person name="Willows R."/>
            <person name="Wilson N."/>
            <person name="Zimmer S.L."/>
            <person name="Allmer J."/>
            <person name="Balk J."/>
            <person name="Bisova K."/>
            <person name="Chen C.J."/>
            <person name="Elias M."/>
            <person name="Gendler K."/>
            <person name="Hauser C."/>
            <person name="Lamb M.R."/>
            <person name="Ledford H."/>
            <person name="Long J.C."/>
            <person name="Minagawa J."/>
            <person name="Page M.D."/>
            <person name="Pan J."/>
            <person name="Pootakham W."/>
            <person name="Roje S."/>
            <person name="Rose A."/>
            <person name="Stahlberg E."/>
            <person name="Terauchi A.M."/>
            <person name="Yang P."/>
            <person name="Ball S."/>
            <person name="Bowler C."/>
            <person name="Dieckmann C.L."/>
            <person name="Gladyshev V.N."/>
            <person name="Green P."/>
            <person name="Jorgensen R."/>
            <person name="Mayfield S."/>
            <person name="Mueller-Roeber B."/>
            <person name="Rajamani S."/>
            <person name="Sayre R.T."/>
            <person name="Brokstein P."/>
            <person name="Dubchak I."/>
            <person name="Goodstein D."/>
            <person name="Hornick L."/>
            <person name="Huang Y.W."/>
            <person name="Jhaveri J."/>
            <person name="Luo Y."/>
            <person name="Martinez D."/>
            <person name="Ngau W.C."/>
            <person name="Otillar B."/>
            <person name="Poliakov A."/>
            <person name="Porter A."/>
            <person name="Szajkowski L."/>
            <person name="Werner G."/>
            <person name="Zhou K."/>
            <person name="Grigoriev I.V."/>
            <person name="Rokhsar D.S."/>
            <person name="Grossman A.R."/>
        </authorList>
    </citation>
    <scope>NUCLEOTIDE SEQUENCE [LARGE SCALE GENOMIC DNA]</scope>
    <source>
        <strain evidence="7">CC-503</strain>
    </source>
</reference>
<evidence type="ECO:0000256" key="2">
    <source>
        <dbReference type="ARBA" id="ARBA00022692"/>
    </source>
</evidence>
<organism evidence="6 7">
    <name type="scientific">Chlamydomonas reinhardtii</name>
    <name type="common">Chlamydomonas smithii</name>
    <dbReference type="NCBI Taxonomy" id="3055"/>
    <lineage>
        <taxon>Eukaryota</taxon>
        <taxon>Viridiplantae</taxon>
        <taxon>Chlorophyta</taxon>
        <taxon>core chlorophytes</taxon>
        <taxon>Chlorophyceae</taxon>
        <taxon>CS clade</taxon>
        <taxon>Chlamydomonadales</taxon>
        <taxon>Chlamydomonadaceae</taxon>
        <taxon>Chlamydomonas</taxon>
    </lineage>
</organism>
<evidence type="ECO:0000313" key="6">
    <source>
        <dbReference type="EMBL" id="PNW77809.1"/>
    </source>
</evidence>
<evidence type="ECO:0000313" key="7">
    <source>
        <dbReference type="Proteomes" id="UP000006906"/>
    </source>
</evidence>
<sequence length="336" mass="35112">MVDLDFGYPMAVAAMGMGFASIATWVWCDLLGMVPPPDNITTTFWLTRVVPIGAIGGLTLWLGNTMYFYLTVAFIEMSRASMPVLTMFALWVTGMEFPTQQVVAAVSVVAVGSAIAAYGEIALTLFGGLLAVANLSMESVRMVMTQFLLVGCNMHPLQSLKLTAPATTLTLVAGSLIRELPDMRSSGAFDIVRKYPLQFLLAASMGLVVNILAVLIIKMSSATTLKVLAAVRGPIVVLFGVMMFSEHVSLLEFFGYSIALAGFVWYQFALSNKSGKPTPGGGHVHHHAAAASTAAAKAAAAPLLGGAADLEKGIGGGAGMRAVRTAAGGGTSPSKE</sequence>
<dbReference type="Proteomes" id="UP000006906">
    <property type="component" value="Chromosome 10"/>
</dbReference>
<feature type="domain" description="Sugar phosphate transporter" evidence="5">
    <location>
        <begin position="6"/>
        <end position="266"/>
    </location>
</feature>
<dbReference type="eggNOG" id="KOG1441">
    <property type="taxonomic scope" value="Eukaryota"/>
</dbReference>
<dbReference type="GO" id="GO:0015297">
    <property type="term" value="F:antiporter activity"/>
    <property type="evidence" value="ECO:0000318"/>
    <property type="project" value="GO_Central"/>
</dbReference>
<dbReference type="KEGG" id="cre:CHLRE_10g452750v5"/>
<dbReference type="OMA" id="MLKAFAP"/>
<dbReference type="AlphaFoldDB" id="A8I041"/>
<proteinExistence type="predicted"/>
<dbReference type="OrthoDB" id="6418713at2759"/>
<dbReference type="PANTHER" id="PTHR11132">
    <property type="entry name" value="SOLUTE CARRIER FAMILY 35"/>
    <property type="match status" value="1"/>
</dbReference>
<keyword evidence="3" id="KW-1133">Transmembrane helix</keyword>
<protein>
    <recommendedName>
        <fullName evidence="5">Sugar phosphate transporter domain-containing protein</fullName>
    </recommendedName>
</protein>
<dbReference type="GO" id="GO:0005794">
    <property type="term" value="C:Golgi apparatus"/>
    <property type="evidence" value="ECO:0000318"/>
    <property type="project" value="GO_Central"/>
</dbReference>
<evidence type="ECO:0000256" key="4">
    <source>
        <dbReference type="ARBA" id="ARBA00023136"/>
    </source>
</evidence>
<evidence type="ECO:0000256" key="1">
    <source>
        <dbReference type="ARBA" id="ARBA00004141"/>
    </source>
</evidence>
<evidence type="ECO:0000259" key="5">
    <source>
        <dbReference type="Pfam" id="PF03151"/>
    </source>
</evidence>
<evidence type="ECO:0000256" key="3">
    <source>
        <dbReference type="ARBA" id="ARBA00022989"/>
    </source>
</evidence>
<keyword evidence="7" id="KW-1185">Reference proteome</keyword>
<dbReference type="Gramene" id="PNW77809">
    <property type="protein sequence ID" value="PNW77809"/>
    <property type="gene ID" value="CHLRE_10g452750v5"/>
</dbReference>
<dbReference type="GO" id="GO:0055085">
    <property type="term" value="P:transmembrane transport"/>
    <property type="evidence" value="ECO:0000318"/>
    <property type="project" value="GO_Central"/>
</dbReference>
<dbReference type="RefSeq" id="XP_001698527.1">
    <property type="nucleotide sequence ID" value="XM_001698475.2"/>
</dbReference>
<name>A8I041_CHLRE</name>
<dbReference type="InParanoid" id="A8I041"/>
<dbReference type="EMBL" id="CM008971">
    <property type="protein sequence ID" value="PNW77809.1"/>
    <property type="molecule type" value="Genomic_DNA"/>
</dbReference>
<accession>A8I041</accession>
<dbReference type="Pfam" id="PF03151">
    <property type="entry name" value="TPT"/>
    <property type="match status" value="1"/>
</dbReference>
<keyword evidence="4" id="KW-0472">Membrane</keyword>
<dbReference type="InterPro" id="IPR004853">
    <property type="entry name" value="Sugar_P_trans_dom"/>
</dbReference>
<dbReference type="InterPro" id="IPR050186">
    <property type="entry name" value="TPT_transporter"/>
</dbReference>
<gene>
    <name evidence="6" type="ORF">CHLRE_10g452750v5</name>
</gene>
<dbReference type="GO" id="GO:0016020">
    <property type="term" value="C:membrane"/>
    <property type="evidence" value="ECO:0007669"/>
    <property type="project" value="UniProtKB-SubCell"/>
</dbReference>
<comment type="subcellular location">
    <subcellularLocation>
        <location evidence="1">Membrane</location>
        <topology evidence="1">Multi-pass membrane protein</topology>
    </subcellularLocation>
</comment>
<dbReference type="PaxDb" id="3055-EDP08020"/>
<keyword evidence="2" id="KW-0812">Transmembrane</keyword>
<dbReference type="GeneID" id="5724079"/>